<name>A0ACC0XJ56_9ROSI</name>
<organism evidence="1 2">
    <name type="scientific">Pistacia integerrima</name>
    <dbReference type="NCBI Taxonomy" id="434235"/>
    <lineage>
        <taxon>Eukaryota</taxon>
        <taxon>Viridiplantae</taxon>
        <taxon>Streptophyta</taxon>
        <taxon>Embryophyta</taxon>
        <taxon>Tracheophyta</taxon>
        <taxon>Spermatophyta</taxon>
        <taxon>Magnoliopsida</taxon>
        <taxon>eudicotyledons</taxon>
        <taxon>Gunneridae</taxon>
        <taxon>Pentapetalae</taxon>
        <taxon>rosids</taxon>
        <taxon>malvids</taxon>
        <taxon>Sapindales</taxon>
        <taxon>Anacardiaceae</taxon>
        <taxon>Pistacia</taxon>
    </lineage>
</organism>
<evidence type="ECO:0000313" key="2">
    <source>
        <dbReference type="Proteomes" id="UP001163603"/>
    </source>
</evidence>
<dbReference type="Proteomes" id="UP001163603">
    <property type="component" value="Chromosome 12"/>
</dbReference>
<reference evidence="2" key="1">
    <citation type="journal article" date="2023" name="G3 (Bethesda)">
        <title>Genome assembly and association tests identify interacting loci associated with vigor, precocity, and sex in interspecific pistachio rootstocks.</title>
        <authorList>
            <person name="Palmer W."/>
            <person name="Jacygrad E."/>
            <person name="Sagayaradj S."/>
            <person name="Cavanaugh K."/>
            <person name="Han R."/>
            <person name="Bertier L."/>
            <person name="Beede B."/>
            <person name="Kafkas S."/>
            <person name="Golino D."/>
            <person name="Preece J."/>
            <person name="Michelmore R."/>
        </authorList>
    </citation>
    <scope>NUCLEOTIDE SEQUENCE [LARGE SCALE GENOMIC DNA]</scope>
</reference>
<protein>
    <submittedName>
        <fullName evidence="1">Uncharacterized protein</fullName>
    </submittedName>
</protein>
<sequence>MPAAKPQSSDAKIIAYVDMDCLDVQMEQRKQLHLRGLPSAVVQYNEWKDGDLIAISFEARKYGVKCLSTNELVQVPVARGKADLITFQNALWVQSPFFQGRVVVRGLLLIKCISILLMLQSYASRNSSRVVGSGR</sequence>
<comment type="caution">
    <text evidence="1">The sequence shown here is derived from an EMBL/GenBank/DDBJ whole genome shotgun (WGS) entry which is preliminary data.</text>
</comment>
<gene>
    <name evidence="1" type="ORF">Pint_11965</name>
</gene>
<dbReference type="EMBL" id="CM047747">
    <property type="protein sequence ID" value="KAJ0018145.1"/>
    <property type="molecule type" value="Genomic_DNA"/>
</dbReference>
<accession>A0ACC0XJ56</accession>
<proteinExistence type="predicted"/>
<keyword evidence="2" id="KW-1185">Reference proteome</keyword>
<evidence type="ECO:0000313" key="1">
    <source>
        <dbReference type="EMBL" id="KAJ0018145.1"/>
    </source>
</evidence>